<dbReference type="InterPro" id="IPR015797">
    <property type="entry name" value="NUDIX_hydrolase-like_dom_sf"/>
</dbReference>
<evidence type="ECO:0000256" key="5">
    <source>
        <dbReference type="ARBA" id="ARBA00022723"/>
    </source>
</evidence>
<keyword evidence="19" id="KW-1185">Reference proteome</keyword>
<evidence type="ECO:0000256" key="2">
    <source>
        <dbReference type="ARBA" id="ARBA00005582"/>
    </source>
</evidence>
<evidence type="ECO:0000256" key="9">
    <source>
        <dbReference type="ARBA" id="ARBA00023204"/>
    </source>
</evidence>
<evidence type="ECO:0000256" key="11">
    <source>
        <dbReference type="ARBA" id="ARBA00036904"/>
    </source>
</evidence>
<evidence type="ECO:0000313" key="19">
    <source>
        <dbReference type="Proteomes" id="UP000285232"/>
    </source>
</evidence>
<comment type="catalytic activity">
    <reaction evidence="11">
        <text>8-oxo-GTP + H2O = 8-oxo-GMP + diphosphate + H(+)</text>
        <dbReference type="Rhea" id="RHEA:67616"/>
        <dbReference type="ChEBI" id="CHEBI:15377"/>
        <dbReference type="ChEBI" id="CHEBI:15378"/>
        <dbReference type="ChEBI" id="CHEBI:33019"/>
        <dbReference type="ChEBI" id="CHEBI:143553"/>
        <dbReference type="ChEBI" id="CHEBI:145694"/>
    </reaction>
</comment>
<comment type="caution">
    <text evidence="18">The sequence shown here is derived from an EMBL/GenBank/DDBJ whole genome shotgun (WGS) entry which is preliminary data.</text>
</comment>
<evidence type="ECO:0000256" key="4">
    <source>
        <dbReference type="ARBA" id="ARBA00022705"/>
    </source>
</evidence>
<dbReference type="Pfam" id="PF00293">
    <property type="entry name" value="NUDIX"/>
    <property type="match status" value="1"/>
</dbReference>
<dbReference type="PANTHER" id="PTHR47707">
    <property type="entry name" value="8-OXO-DGTP DIPHOSPHATASE"/>
    <property type="match status" value="1"/>
</dbReference>
<dbReference type="InterPro" id="IPR000086">
    <property type="entry name" value="NUDIX_hydrolase_dom"/>
</dbReference>
<dbReference type="InterPro" id="IPR047127">
    <property type="entry name" value="MutT-like"/>
</dbReference>
<dbReference type="PROSITE" id="PS00893">
    <property type="entry name" value="NUDIX_BOX"/>
    <property type="match status" value="1"/>
</dbReference>
<dbReference type="GO" id="GO:0006281">
    <property type="term" value="P:DNA repair"/>
    <property type="evidence" value="ECO:0007669"/>
    <property type="project" value="UniProtKB-KW"/>
</dbReference>
<evidence type="ECO:0000313" key="18">
    <source>
        <dbReference type="EMBL" id="RJY08651.1"/>
    </source>
</evidence>
<dbReference type="Gene3D" id="3.90.79.10">
    <property type="entry name" value="Nucleoside Triphosphate Pyrophosphohydrolase"/>
    <property type="match status" value="1"/>
</dbReference>
<evidence type="ECO:0000256" key="6">
    <source>
        <dbReference type="ARBA" id="ARBA00022763"/>
    </source>
</evidence>
<reference evidence="18 19" key="1">
    <citation type="journal article" date="2017" name="Int. J. Syst. Evol. Microbiol.">
        <title>Erythrobacter aquimixticola sp. nov., isolated from the junction between the ocean and a freshwater spring.</title>
        <authorList>
            <person name="Park S."/>
            <person name="Jung Y.T."/>
            <person name="Choi S.J."/>
            <person name="Yoon J.H."/>
        </authorList>
    </citation>
    <scope>NUCLEOTIDE SEQUENCE [LARGE SCALE GENOMIC DNA]</scope>
    <source>
        <strain evidence="18 19">JSSK-14</strain>
    </source>
</reference>
<organism evidence="18 19">
    <name type="scientific">Aurantiacibacter aquimixticola</name>
    <dbReference type="NCBI Taxonomy" id="1958945"/>
    <lineage>
        <taxon>Bacteria</taxon>
        <taxon>Pseudomonadati</taxon>
        <taxon>Pseudomonadota</taxon>
        <taxon>Alphaproteobacteria</taxon>
        <taxon>Sphingomonadales</taxon>
        <taxon>Erythrobacteraceae</taxon>
        <taxon>Aurantiacibacter</taxon>
    </lineage>
</organism>
<dbReference type="GO" id="GO:0044715">
    <property type="term" value="F:8-oxo-dGDP phosphatase activity"/>
    <property type="evidence" value="ECO:0007669"/>
    <property type="project" value="TreeGrafter"/>
</dbReference>
<evidence type="ECO:0000256" key="13">
    <source>
        <dbReference type="ARBA" id="ARBA00040794"/>
    </source>
</evidence>
<dbReference type="PROSITE" id="PS51462">
    <property type="entry name" value="NUDIX"/>
    <property type="match status" value="1"/>
</dbReference>
<keyword evidence="5" id="KW-0479">Metal-binding</keyword>
<evidence type="ECO:0000256" key="1">
    <source>
        <dbReference type="ARBA" id="ARBA00001946"/>
    </source>
</evidence>
<evidence type="ECO:0000259" key="17">
    <source>
        <dbReference type="PROSITE" id="PS51462"/>
    </source>
</evidence>
<gene>
    <name evidence="18" type="ORF">D6201_04110</name>
</gene>
<dbReference type="PANTHER" id="PTHR47707:SF1">
    <property type="entry name" value="NUDIX HYDROLASE FAMILY PROTEIN"/>
    <property type="match status" value="1"/>
</dbReference>
<dbReference type="EC" id="3.6.1.55" evidence="12"/>
<dbReference type="AlphaFoldDB" id="A0A419RS89"/>
<proteinExistence type="inferred from homology"/>
<sequence length="141" mass="15978">MEEFPTWQPVVALALTDGKRRWLMHRRPPHKRHGGMWEFPGGKVEAFENPREGLVREVREELDIAVAAEDLQPACFADEGSQVDGKAIVILLYIASKWIGEPRSLEGGKIGWFKVPEIERLERPQLDIDLTVRIFGAPSGH</sequence>
<evidence type="ECO:0000256" key="3">
    <source>
        <dbReference type="ARBA" id="ARBA00022457"/>
    </source>
</evidence>
<keyword evidence="4" id="KW-0235">DNA replication</keyword>
<dbReference type="OrthoDB" id="9810648at2"/>
<keyword evidence="8" id="KW-0460">Magnesium</keyword>
<comment type="cofactor">
    <cofactor evidence="1">
        <name>Mg(2+)</name>
        <dbReference type="ChEBI" id="CHEBI:18420"/>
    </cofactor>
</comment>
<comment type="catalytic activity">
    <reaction evidence="10">
        <text>8-oxo-dGTP + H2O = 8-oxo-dGMP + diphosphate + H(+)</text>
        <dbReference type="Rhea" id="RHEA:31575"/>
        <dbReference type="ChEBI" id="CHEBI:15377"/>
        <dbReference type="ChEBI" id="CHEBI:15378"/>
        <dbReference type="ChEBI" id="CHEBI:33019"/>
        <dbReference type="ChEBI" id="CHEBI:63224"/>
        <dbReference type="ChEBI" id="CHEBI:77896"/>
        <dbReference type="EC" id="3.6.1.55"/>
    </reaction>
</comment>
<dbReference type="GO" id="GO:0044716">
    <property type="term" value="F:8-oxo-GDP phosphatase activity"/>
    <property type="evidence" value="ECO:0007669"/>
    <property type="project" value="TreeGrafter"/>
</dbReference>
<dbReference type="GO" id="GO:0046872">
    <property type="term" value="F:metal ion binding"/>
    <property type="evidence" value="ECO:0007669"/>
    <property type="project" value="UniProtKB-KW"/>
</dbReference>
<evidence type="ECO:0000256" key="7">
    <source>
        <dbReference type="ARBA" id="ARBA00022801"/>
    </source>
</evidence>
<keyword evidence="9" id="KW-0234">DNA repair</keyword>
<keyword evidence="6" id="KW-0227">DNA damage</keyword>
<keyword evidence="7" id="KW-0378">Hydrolase</keyword>
<dbReference type="GO" id="GO:0008413">
    <property type="term" value="F:8-oxo-7,8-dihydroguanosine triphosphate pyrophosphatase activity"/>
    <property type="evidence" value="ECO:0007669"/>
    <property type="project" value="TreeGrafter"/>
</dbReference>
<dbReference type="GO" id="GO:0006260">
    <property type="term" value="P:DNA replication"/>
    <property type="evidence" value="ECO:0007669"/>
    <property type="project" value="UniProtKB-KW"/>
</dbReference>
<evidence type="ECO:0000256" key="12">
    <source>
        <dbReference type="ARBA" id="ARBA00038905"/>
    </source>
</evidence>
<feature type="domain" description="Nudix hydrolase" evidence="17">
    <location>
        <begin position="6"/>
        <end position="136"/>
    </location>
</feature>
<dbReference type="InterPro" id="IPR020084">
    <property type="entry name" value="NUDIX_hydrolase_CS"/>
</dbReference>
<comment type="similarity">
    <text evidence="2">Belongs to the Nudix hydrolase family.</text>
</comment>
<name>A0A419RS89_9SPHN</name>
<evidence type="ECO:0000256" key="8">
    <source>
        <dbReference type="ARBA" id="ARBA00022842"/>
    </source>
</evidence>
<evidence type="ECO:0000256" key="16">
    <source>
        <dbReference type="ARBA" id="ARBA00042798"/>
    </source>
</evidence>
<dbReference type="EMBL" id="RAHX01000001">
    <property type="protein sequence ID" value="RJY08651.1"/>
    <property type="molecule type" value="Genomic_DNA"/>
</dbReference>
<keyword evidence="3" id="KW-0515">Mutator protein</keyword>
<protein>
    <recommendedName>
        <fullName evidence="13">8-oxo-dGTP diphosphatase</fullName>
        <ecNumber evidence="12">3.6.1.55</ecNumber>
    </recommendedName>
    <alternativeName>
        <fullName evidence="16">7,8-dihydro-8-oxoguanine-triphosphatase</fullName>
    </alternativeName>
    <alternativeName>
        <fullName evidence="15">Mutator protein MutT</fullName>
    </alternativeName>
    <alternativeName>
        <fullName evidence="14">dGTP pyrophosphohydrolase</fullName>
    </alternativeName>
</protein>
<evidence type="ECO:0000256" key="15">
    <source>
        <dbReference type="ARBA" id="ARBA00041979"/>
    </source>
</evidence>
<dbReference type="SUPFAM" id="SSF55811">
    <property type="entry name" value="Nudix"/>
    <property type="match status" value="1"/>
</dbReference>
<accession>A0A419RS89</accession>
<evidence type="ECO:0000256" key="14">
    <source>
        <dbReference type="ARBA" id="ARBA00041592"/>
    </source>
</evidence>
<dbReference type="Proteomes" id="UP000285232">
    <property type="component" value="Unassembled WGS sequence"/>
</dbReference>
<evidence type="ECO:0000256" key="10">
    <source>
        <dbReference type="ARBA" id="ARBA00035861"/>
    </source>
</evidence>
<dbReference type="RefSeq" id="WP_120047664.1">
    <property type="nucleotide sequence ID" value="NZ_RAHX01000001.1"/>
</dbReference>
<dbReference type="GO" id="GO:0035539">
    <property type="term" value="F:8-oxo-7,8-dihydrodeoxyguanosine triphosphate pyrophosphatase activity"/>
    <property type="evidence" value="ECO:0007669"/>
    <property type="project" value="UniProtKB-EC"/>
</dbReference>